<dbReference type="GO" id="GO:0033389">
    <property type="term" value="P:putrescine biosynthetic process from arginine, via agmatine"/>
    <property type="evidence" value="ECO:0007669"/>
    <property type="project" value="TreeGrafter"/>
</dbReference>
<evidence type="ECO:0000313" key="11">
    <source>
        <dbReference type="Proteomes" id="UP000053328"/>
    </source>
</evidence>
<dbReference type="SUPFAM" id="SSF52768">
    <property type="entry name" value="Arginase/deacetylase"/>
    <property type="match status" value="1"/>
</dbReference>
<dbReference type="FunFam" id="3.40.800.10:FF:000001">
    <property type="entry name" value="Agmatinase"/>
    <property type="match status" value="1"/>
</dbReference>
<feature type="chain" id="PRO_5002236999" evidence="9">
    <location>
        <begin position="27"/>
        <end position="396"/>
    </location>
</feature>
<organism evidence="10 11">
    <name type="scientific">Exophiala spinifera</name>
    <dbReference type="NCBI Taxonomy" id="91928"/>
    <lineage>
        <taxon>Eukaryota</taxon>
        <taxon>Fungi</taxon>
        <taxon>Dikarya</taxon>
        <taxon>Ascomycota</taxon>
        <taxon>Pezizomycotina</taxon>
        <taxon>Eurotiomycetes</taxon>
        <taxon>Chaetothyriomycetidae</taxon>
        <taxon>Chaetothyriales</taxon>
        <taxon>Herpotrichiellaceae</taxon>
        <taxon>Exophiala</taxon>
    </lineage>
</organism>
<dbReference type="Pfam" id="PF00491">
    <property type="entry name" value="Arginase"/>
    <property type="match status" value="1"/>
</dbReference>
<dbReference type="GO" id="GO:0046872">
    <property type="term" value="F:metal ion binding"/>
    <property type="evidence" value="ECO:0007669"/>
    <property type="project" value="UniProtKB-KW"/>
</dbReference>
<dbReference type="Proteomes" id="UP000053328">
    <property type="component" value="Unassembled WGS sequence"/>
</dbReference>
<evidence type="ECO:0000256" key="9">
    <source>
        <dbReference type="SAM" id="SignalP"/>
    </source>
</evidence>
<dbReference type="PANTHER" id="PTHR11358">
    <property type="entry name" value="ARGINASE/AGMATINASE"/>
    <property type="match status" value="1"/>
</dbReference>
<evidence type="ECO:0000256" key="3">
    <source>
        <dbReference type="ARBA" id="ARBA00022801"/>
    </source>
</evidence>
<evidence type="ECO:0000256" key="7">
    <source>
        <dbReference type="PROSITE-ProRule" id="PRU00742"/>
    </source>
</evidence>
<dbReference type="CDD" id="cd11592">
    <property type="entry name" value="Agmatinase_PAH"/>
    <property type="match status" value="1"/>
</dbReference>
<dbReference type="GO" id="GO:0008295">
    <property type="term" value="P:spermidine biosynthetic process"/>
    <property type="evidence" value="ECO:0007669"/>
    <property type="project" value="UniProtKB-KW"/>
</dbReference>
<evidence type="ECO:0000256" key="8">
    <source>
        <dbReference type="RuleBase" id="RU003684"/>
    </source>
</evidence>
<evidence type="ECO:0000256" key="1">
    <source>
        <dbReference type="ARBA" id="ARBA00001936"/>
    </source>
</evidence>
<dbReference type="GO" id="GO:0008783">
    <property type="term" value="F:agmatinase activity"/>
    <property type="evidence" value="ECO:0007669"/>
    <property type="project" value="TreeGrafter"/>
</dbReference>
<keyword evidence="9" id="KW-0732">Signal</keyword>
<dbReference type="PRINTS" id="PR00116">
    <property type="entry name" value="ARGINASE"/>
</dbReference>
<dbReference type="OrthoDB" id="288726at2759"/>
<keyword evidence="5" id="KW-0620">Polyamine biosynthesis</keyword>
<dbReference type="RefSeq" id="XP_016233267.1">
    <property type="nucleotide sequence ID" value="XM_016382564.1"/>
</dbReference>
<dbReference type="InterPro" id="IPR006035">
    <property type="entry name" value="Ureohydrolase"/>
</dbReference>
<keyword evidence="6" id="KW-0464">Manganese</keyword>
<dbReference type="Gene3D" id="3.40.800.10">
    <property type="entry name" value="Ureohydrolase domain"/>
    <property type="match status" value="1"/>
</dbReference>
<evidence type="ECO:0000256" key="6">
    <source>
        <dbReference type="ARBA" id="ARBA00023211"/>
    </source>
</evidence>
<dbReference type="GeneID" id="27335321"/>
<gene>
    <name evidence="10" type="ORF">PV08_08238</name>
</gene>
<protein>
    <submittedName>
        <fullName evidence="10">Agmatinase</fullName>
    </submittedName>
</protein>
<dbReference type="AlphaFoldDB" id="A0A0D1YDJ4"/>
<reference evidence="10 11" key="1">
    <citation type="submission" date="2015-01" db="EMBL/GenBank/DDBJ databases">
        <title>The Genome Sequence of Exophiala spinifera CBS89968.</title>
        <authorList>
            <consortium name="The Broad Institute Genomics Platform"/>
            <person name="Cuomo C."/>
            <person name="de Hoog S."/>
            <person name="Gorbushina A."/>
            <person name="Stielow B."/>
            <person name="Teixiera M."/>
            <person name="Abouelleil A."/>
            <person name="Chapman S.B."/>
            <person name="Priest M."/>
            <person name="Young S.K."/>
            <person name="Wortman J."/>
            <person name="Nusbaum C."/>
            <person name="Birren B."/>
        </authorList>
    </citation>
    <scope>NUCLEOTIDE SEQUENCE [LARGE SCALE GENOMIC DNA]</scope>
    <source>
        <strain evidence="10 11">CBS 89968</strain>
    </source>
</reference>
<dbReference type="PROSITE" id="PS01053">
    <property type="entry name" value="ARGINASE_1"/>
    <property type="match status" value="1"/>
</dbReference>
<comment type="cofactor">
    <cofactor evidence="1">
        <name>Mn(2+)</name>
        <dbReference type="ChEBI" id="CHEBI:29035"/>
    </cofactor>
</comment>
<dbReference type="STRING" id="91928.A0A0D1YDJ4"/>
<dbReference type="PROSITE" id="PS51409">
    <property type="entry name" value="ARGINASE_2"/>
    <property type="match status" value="1"/>
</dbReference>
<keyword evidence="2" id="KW-0479">Metal-binding</keyword>
<proteinExistence type="inferred from homology"/>
<evidence type="ECO:0000313" key="10">
    <source>
        <dbReference type="EMBL" id="KIW13051.1"/>
    </source>
</evidence>
<name>A0A0D1YDJ4_9EURO</name>
<dbReference type="InterPro" id="IPR020855">
    <property type="entry name" value="Ureohydrolase_Mn_BS"/>
</dbReference>
<keyword evidence="3 8" id="KW-0378">Hydrolase</keyword>
<keyword evidence="4" id="KW-0745">Spermidine biosynthesis</keyword>
<dbReference type="InterPro" id="IPR023696">
    <property type="entry name" value="Ureohydrolase_dom_sf"/>
</dbReference>
<evidence type="ECO:0000256" key="4">
    <source>
        <dbReference type="ARBA" id="ARBA00023066"/>
    </source>
</evidence>
<dbReference type="EMBL" id="KN847497">
    <property type="protein sequence ID" value="KIW13051.1"/>
    <property type="molecule type" value="Genomic_DNA"/>
</dbReference>
<comment type="similarity">
    <text evidence="7 8">Belongs to the arginase family.</text>
</comment>
<dbReference type="PANTHER" id="PTHR11358:SF28">
    <property type="entry name" value="HYPOTHETICAL ARGINASE FAMILY PROTEIN (EUROFUNG)"/>
    <property type="match status" value="1"/>
</dbReference>
<accession>A0A0D1YDJ4</accession>
<feature type="signal peptide" evidence="9">
    <location>
        <begin position="1"/>
        <end position="26"/>
    </location>
</feature>
<evidence type="ECO:0000256" key="2">
    <source>
        <dbReference type="ARBA" id="ARBA00022723"/>
    </source>
</evidence>
<sequence>MSSISLRLTSFLGLFLLLCSSSVVVAREIGFPPLAPLQANNGHAQYRSSFNDEKQSLVDLDKFAGLTTFSNLPWVHCLSEEADVEKYDIAFLGAPFDTATTGRPGTRYGPTGIRLGSRRIAATFSWSPYTHDNHFLHWAHIVDCGDVPMTFLDNTVALKQLETAHKIVSRRPSNATEVSTVPRIITLGGDHTTTLVALRSTFDHWGPVSVIHFDSHIDTWDPSVLGGGFSDYAGLNHGTFLHIAHEEGLILNTSAHAGIRAPALNKKYDWKNDKRCGFEIITARDIDKIGVQGVIEKLKARVGDTNVYISVDIDVLDPAYAPGTGTAEVGGWTTRELLSILDGLEGLKVVGADVVEVAPVYDNAGETTVLAAAEVAVSLMGLMVETPVKPLSKEKE</sequence>
<keyword evidence="11" id="KW-1185">Reference proteome</keyword>
<dbReference type="HOGENOM" id="CLU_039478_1_0_1"/>
<dbReference type="VEuPathDB" id="FungiDB:PV08_08238"/>
<evidence type="ECO:0000256" key="5">
    <source>
        <dbReference type="ARBA" id="ARBA00023115"/>
    </source>
</evidence>